<evidence type="ECO:0000313" key="1">
    <source>
        <dbReference type="EMBL" id="KER18832.1"/>
    </source>
</evidence>
<dbReference type="RefSeq" id="XP_009177421.1">
    <property type="nucleotide sequence ID" value="XM_009179157.1"/>
</dbReference>
<dbReference type="KEGG" id="ovi:T265_12137"/>
<dbReference type="GeneID" id="20326305"/>
<proteinExistence type="predicted"/>
<sequence>MDDGGSPITQYVIRFWPVDVGTPEEVGRTADLEAFVTQISQPSSGEFSVGAMDASAQTWWSGRTEVISVQEPLTQPRIFQPADALNPDDEGLGGLIDKTLEVSFFPVKFIAVYIYAKVTAFCWGRDN</sequence>
<reference evidence="1 2" key="1">
    <citation type="submission" date="2013-11" db="EMBL/GenBank/DDBJ databases">
        <title>Opisthorchis viverrini - life in the bile duct.</title>
        <authorList>
            <person name="Young N.D."/>
            <person name="Nagarajan N."/>
            <person name="Lin S.J."/>
            <person name="Korhonen P.K."/>
            <person name="Jex A.R."/>
            <person name="Hall R.S."/>
            <person name="Safavi-Hemami H."/>
            <person name="Kaewkong W."/>
            <person name="Bertrand D."/>
            <person name="Gao S."/>
            <person name="Seet Q."/>
            <person name="Wongkham S."/>
            <person name="Teh B.T."/>
            <person name="Wongkham C."/>
            <person name="Intapan P.M."/>
            <person name="Maleewong W."/>
            <person name="Yang X."/>
            <person name="Hu M."/>
            <person name="Wang Z."/>
            <person name="Hofmann A."/>
            <person name="Sternberg P.W."/>
            <person name="Tan P."/>
            <person name="Wang J."/>
            <person name="Gasser R.B."/>
        </authorList>
    </citation>
    <scope>NUCLEOTIDE SEQUENCE [LARGE SCALE GENOMIC DNA]</scope>
</reference>
<evidence type="ECO:0000313" key="2">
    <source>
        <dbReference type="Proteomes" id="UP000054324"/>
    </source>
</evidence>
<keyword evidence="2" id="KW-1185">Reference proteome</keyword>
<dbReference type="CTD" id="20326305"/>
<dbReference type="AlphaFoldDB" id="A0A074Z037"/>
<dbReference type="EMBL" id="KL597802">
    <property type="protein sequence ID" value="KER18832.1"/>
    <property type="molecule type" value="Genomic_DNA"/>
</dbReference>
<protein>
    <submittedName>
        <fullName evidence="1">Uncharacterized protein</fullName>
    </submittedName>
</protein>
<accession>A0A074Z037</accession>
<name>A0A074Z037_OPIVI</name>
<gene>
    <name evidence="1" type="ORF">T265_12137</name>
</gene>
<dbReference type="Proteomes" id="UP000054324">
    <property type="component" value="Unassembled WGS sequence"/>
</dbReference>
<organism evidence="1 2">
    <name type="scientific">Opisthorchis viverrini</name>
    <name type="common">Southeast Asian liver fluke</name>
    <dbReference type="NCBI Taxonomy" id="6198"/>
    <lineage>
        <taxon>Eukaryota</taxon>
        <taxon>Metazoa</taxon>
        <taxon>Spiralia</taxon>
        <taxon>Lophotrochozoa</taxon>
        <taxon>Platyhelminthes</taxon>
        <taxon>Trematoda</taxon>
        <taxon>Digenea</taxon>
        <taxon>Opisthorchiida</taxon>
        <taxon>Opisthorchiata</taxon>
        <taxon>Opisthorchiidae</taxon>
        <taxon>Opisthorchis</taxon>
    </lineage>
</organism>